<dbReference type="RefSeq" id="WP_018859531.1">
    <property type="nucleotide sequence ID" value="NZ_JBBNAS010000081.1"/>
</dbReference>
<dbReference type="Gene3D" id="3.10.450.50">
    <property type="match status" value="1"/>
</dbReference>
<sequence length="130" mass="14774">MEHQQQAVLAAADRLVEAFGRHDRDSYFAAFAPAATFIFHNLDRRLHTRAEYEAEWALWETRDGFRVRACRSSDQDVQIAGSVAIFTHSVETDLAFNGEPSTSTERETIVFEKQASGEWLAIHEHLSPQP</sequence>
<protein>
    <submittedName>
        <fullName evidence="2">Ketosteroid isomerase</fullName>
    </submittedName>
</protein>
<reference evidence="2 3" key="1">
    <citation type="submission" date="2015-11" db="EMBL/GenBank/DDBJ databases">
        <title>Draft Genome Sequence of the Strain BR 10423 (Rhizobium sp.) isolated from nodules of Mimosa pudica.</title>
        <authorList>
            <person name="Barauna A.C."/>
            <person name="Zilli J.E."/>
            <person name="Simoes-Araujo J.L."/>
            <person name="Reis V.M."/>
            <person name="James E.K."/>
            <person name="Reis F.B.Jr."/>
            <person name="Rouws L.F."/>
            <person name="Passos S.R."/>
            <person name="Gois S.R."/>
        </authorList>
    </citation>
    <scope>NUCLEOTIDE SEQUENCE [LARGE SCALE GENOMIC DNA]</scope>
    <source>
        <strain evidence="2 3">BR10423</strain>
    </source>
</reference>
<name>A0A125Q4J1_9HYPH</name>
<dbReference type="SUPFAM" id="SSF54427">
    <property type="entry name" value="NTF2-like"/>
    <property type="match status" value="1"/>
</dbReference>
<dbReference type="InterPro" id="IPR037401">
    <property type="entry name" value="SnoaL-like"/>
</dbReference>
<dbReference type="Proteomes" id="UP000068164">
    <property type="component" value="Unassembled WGS sequence"/>
</dbReference>
<evidence type="ECO:0000313" key="3">
    <source>
        <dbReference type="Proteomes" id="UP000068164"/>
    </source>
</evidence>
<dbReference type="AlphaFoldDB" id="A0A125Q4J1"/>
<keyword evidence="3" id="KW-1185">Reference proteome</keyword>
<keyword evidence="2" id="KW-0413">Isomerase</keyword>
<evidence type="ECO:0000313" key="2">
    <source>
        <dbReference type="EMBL" id="KWV41766.1"/>
    </source>
</evidence>
<evidence type="ECO:0000259" key="1">
    <source>
        <dbReference type="Pfam" id="PF13474"/>
    </source>
</evidence>
<dbReference type="EMBL" id="LNCD01000138">
    <property type="protein sequence ID" value="KWV41766.1"/>
    <property type="molecule type" value="Genomic_DNA"/>
</dbReference>
<feature type="domain" description="SnoaL-like" evidence="1">
    <location>
        <begin position="8"/>
        <end position="128"/>
    </location>
</feature>
<dbReference type="OrthoDB" id="8420006at2"/>
<proteinExistence type="predicted"/>
<dbReference type="InterPro" id="IPR032710">
    <property type="entry name" value="NTF2-like_dom_sf"/>
</dbReference>
<dbReference type="GO" id="GO:0016853">
    <property type="term" value="F:isomerase activity"/>
    <property type="evidence" value="ECO:0007669"/>
    <property type="project" value="UniProtKB-KW"/>
</dbReference>
<accession>A0A125Q4J1</accession>
<comment type="caution">
    <text evidence="2">The sequence shown here is derived from an EMBL/GenBank/DDBJ whole genome shotgun (WGS) entry which is preliminary data.</text>
</comment>
<dbReference type="Pfam" id="PF13474">
    <property type="entry name" value="SnoaL_3"/>
    <property type="match status" value="1"/>
</dbReference>
<organism evidence="2 3">
    <name type="scientific">Rhizobium altiplani</name>
    <dbReference type="NCBI Taxonomy" id="1864509"/>
    <lineage>
        <taxon>Bacteria</taxon>
        <taxon>Pseudomonadati</taxon>
        <taxon>Pseudomonadota</taxon>
        <taxon>Alphaproteobacteria</taxon>
        <taxon>Hyphomicrobiales</taxon>
        <taxon>Rhizobiaceae</taxon>
        <taxon>Rhizobium/Agrobacterium group</taxon>
        <taxon>Rhizobium</taxon>
    </lineage>
</organism>
<gene>
    <name evidence="2" type="ORF">AS026_21510</name>
</gene>